<evidence type="ECO:0000259" key="4">
    <source>
        <dbReference type="PROSITE" id="PS51387"/>
    </source>
</evidence>
<name>A0ABR4DPE8_9PEZI</name>
<dbReference type="InterPro" id="IPR006094">
    <property type="entry name" value="Oxid_FAD_bind_N"/>
</dbReference>
<proteinExistence type="predicted"/>
<dbReference type="PANTHER" id="PTHR11748">
    <property type="entry name" value="D-LACTATE DEHYDROGENASE"/>
    <property type="match status" value="1"/>
</dbReference>
<accession>A0ABR4DPE8</accession>
<dbReference type="InterPro" id="IPR016170">
    <property type="entry name" value="Cytok_DH_C_sf"/>
</dbReference>
<feature type="compositionally biased region" description="Basic residues" evidence="3">
    <location>
        <begin position="537"/>
        <end position="557"/>
    </location>
</feature>
<feature type="compositionally biased region" description="Basic residues" evidence="3">
    <location>
        <begin position="501"/>
        <end position="518"/>
    </location>
</feature>
<evidence type="ECO:0000313" key="5">
    <source>
        <dbReference type="EMBL" id="KAL2272125.1"/>
    </source>
</evidence>
<dbReference type="Pfam" id="PF01565">
    <property type="entry name" value="FAD_binding_4"/>
    <property type="match status" value="1"/>
</dbReference>
<protein>
    <recommendedName>
        <fullName evidence="4">FAD-binding PCMH-type domain-containing protein</fullName>
    </recommendedName>
</protein>
<keyword evidence="1" id="KW-0285">Flavoprotein</keyword>
<dbReference type="Gene3D" id="3.40.462.10">
    <property type="entry name" value="FAD-linked oxidases, C-terminal domain"/>
    <property type="match status" value="1"/>
</dbReference>
<dbReference type="PROSITE" id="PS51387">
    <property type="entry name" value="FAD_PCMH"/>
    <property type="match status" value="1"/>
</dbReference>
<comment type="caution">
    <text evidence="5">The sequence shown here is derived from an EMBL/GenBank/DDBJ whole genome shotgun (WGS) entry which is preliminary data.</text>
</comment>
<dbReference type="EMBL" id="JBAWTH010000309">
    <property type="protein sequence ID" value="KAL2272125.1"/>
    <property type="molecule type" value="Genomic_DNA"/>
</dbReference>
<feature type="region of interest" description="Disordered" evidence="3">
    <location>
        <begin position="460"/>
        <end position="622"/>
    </location>
</feature>
<keyword evidence="6" id="KW-1185">Reference proteome</keyword>
<feature type="compositionally biased region" description="Basic and acidic residues" evidence="3">
    <location>
        <begin position="592"/>
        <end position="622"/>
    </location>
</feature>
<evidence type="ECO:0000256" key="2">
    <source>
        <dbReference type="ARBA" id="ARBA00022827"/>
    </source>
</evidence>
<dbReference type="InterPro" id="IPR016167">
    <property type="entry name" value="FAD-bd_PCMH_sub1"/>
</dbReference>
<evidence type="ECO:0000256" key="3">
    <source>
        <dbReference type="SAM" id="MobiDB-lite"/>
    </source>
</evidence>
<evidence type="ECO:0000313" key="6">
    <source>
        <dbReference type="Proteomes" id="UP001600888"/>
    </source>
</evidence>
<feature type="compositionally biased region" description="Basic residues" evidence="3">
    <location>
        <begin position="567"/>
        <end position="578"/>
    </location>
</feature>
<dbReference type="Gene3D" id="3.30.465.10">
    <property type="match status" value="1"/>
</dbReference>
<dbReference type="PANTHER" id="PTHR11748:SF114">
    <property type="entry name" value="ARYL-ALCOHOL OXIDASE VANILLYL-ALCOHOL OXIDASE (AFU_ORTHOLOGUE AFUA_3G09500)-RELATED"/>
    <property type="match status" value="1"/>
</dbReference>
<evidence type="ECO:0000256" key="1">
    <source>
        <dbReference type="ARBA" id="ARBA00022630"/>
    </source>
</evidence>
<dbReference type="InterPro" id="IPR016164">
    <property type="entry name" value="FAD-linked_Oxase-like_C"/>
</dbReference>
<dbReference type="InterPro" id="IPR016169">
    <property type="entry name" value="FAD-bd_PCMH_sub2"/>
</dbReference>
<dbReference type="InterPro" id="IPR016166">
    <property type="entry name" value="FAD-bd_PCMH"/>
</dbReference>
<keyword evidence="2" id="KW-0274">FAD</keyword>
<sequence>MAPYLEEAKTDVPVLPGTHSGIPPFLLEKARDAKKTIFETRTKPLTERQRLPVIPQGIDRDKFFEALDELRKDLGPEHVEVNDKPLKDGWYMEHPNTHDMMTILDEEEFVASALVYPGSTEEVQKVVRWANKHLIPIFPISMGRNLGYGGAAPRVRGSVTVDLGRRMSQILDISAEDYTCLVEPGVSFYALHQALRDRGLEEHMWVDTPDLGGGSIIGNTVDRGVGYTPYGDHWACHSGLEVVLPTGEVFRTGMGAMEGSNTWQAFPYGYGPFSDGLFSQSNFGIVTKMGMTLMPNPGGHESFMYTFPKEEDLTQLIEIIRPLRISMILENVAQLRHVTQTIAGRGHPRTKYWAGEGLIPPEVIHKAASESPLGDCTWIYYGMSYGPEPIRRYKLDIVDREFKKVPGCRRVDPATLPPDEYFWARDRVAAGGESSLFPPSLISITSLFTTNYSLCLTHHHSPRHPRASLGELGPQRRTHSLQPHRAHPRRRRDEPLQARARAPRPVRHRPVPGLHRRPPRDAPDRGARVRPALPLLARRRPGLPARHGRRRRGARVRRVQDAPRAHGPGRGHVRVGRRRAGEVQRARQGLPRPERDTGAGEVRHLGGEVPREGVGDDGGRGGDERGGWCWWPRGGRIWLKGVSLGCYQLCRFPVRLCQNPPWSQL</sequence>
<dbReference type="SUPFAM" id="SSF55103">
    <property type="entry name" value="FAD-linked oxidases, C-terminal domain"/>
    <property type="match status" value="1"/>
</dbReference>
<feature type="compositionally biased region" description="Basic residues" evidence="3">
    <location>
        <begin position="476"/>
        <end position="490"/>
    </location>
</feature>
<reference evidence="5 6" key="1">
    <citation type="submission" date="2024-03" db="EMBL/GenBank/DDBJ databases">
        <title>A high-quality draft genome sequence of Diaporthe vaccinii, a causative agent of upright dieback and viscid rot disease in cranberry plants.</title>
        <authorList>
            <person name="Sarrasin M."/>
            <person name="Lang B.F."/>
            <person name="Burger G."/>
        </authorList>
    </citation>
    <scope>NUCLEOTIDE SEQUENCE [LARGE SCALE GENOMIC DNA]</scope>
    <source>
        <strain evidence="5 6">IS7</strain>
    </source>
</reference>
<dbReference type="InterPro" id="IPR036318">
    <property type="entry name" value="FAD-bd_PCMH-like_sf"/>
</dbReference>
<feature type="domain" description="FAD-binding PCMH-type" evidence="4">
    <location>
        <begin position="107"/>
        <end position="296"/>
    </location>
</feature>
<dbReference type="Gene3D" id="3.30.43.10">
    <property type="entry name" value="Uridine Diphospho-n-acetylenolpyruvylglucosamine Reductase, domain 2"/>
    <property type="match status" value="1"/>
</dbReference>
<gene>
    <name evidence="5" type="ORF">FJTKL_08091</name>
</gene>
<dbReference type="SUPFAM" id="SSF56176">
    <property type="entry name" value="FAD-binding/transporter-associated domain-like"/>
    <property type="match status" value="1"/>
</dbReference>
<dbReference type="Proteomes" id="UP001600888">
    <property type="component" value="Unassembled WGS sequence"/>
</dbReference>
<organism evidence="5 6">
    <name type="scientific">Diaporthe vaccinii</name>
    <dbReference type="NCBI Taxonomy" id="105482"/>
    <lineage>
        <taxon>Eukaryota</taxon>
        <taxon>Fungi</taxon>
        <taxon>Dikarya</taxon>
        <taxon>Ascomycota</taxon>
        <taxon>Pezizomycotina</taxon>
        <taxon>Sordariomycetes</taxon>
        <taxon>Sordariomycetidae</taxon>
        <taxon>Diaporthales</taxon>
        <taxon>Diaporthaceae</taxon>
        <taxon>Diaporthe</taxon>
        <taxon>Diaporthe eres species complex</taxon>
    </lineage>
</organism>